<evidence type="ECO:0000313" key="4">
    <source>
        <dbReference type="Proteomes" id="UP000800039"/>
    </source>
</evidence>
<dbReference type="PANTHER" id="PTHR28243:SF1">
    <property type="entry name" value="PYRIDOXAMINE 5'-PHOSPHATE OXIDASE ALR4036 FAMILY FMN-BINDING DOMAIN-CONTAINING PROTEIN"/>
    <property type="match status" value="1"/>
</dbReference>
<accession>A0A9P4L9V7</accession>
<dbReference type="InterPro" id="IPR012349">
    <property type="entry name" value="Split_barrel_FMN-bd"/>
</dbReference>
<dbReference type="AlphaFoldDB" id="A0A9P4L9V7"/>
<dbReference type="SUPFAM" id="SSF50475">
    <property type="entry name" value="FMN-binding split barrel"/>
    <property type="match status" value="1"/>
</dbReference>
<dbReference type="GeneID" id="63852279"/>
<dbReference type="OrthoDB" id="5394411at2759"/>
<reference evidence="3" key="1">
    <citation type="submission" date="2020-01" db="EMBL/GenBank/DDBJ databases">
        <authorList>
            <consortium name="DOE Joint Genome Institute"/>
            <person name="Haridas S."/>
            <person name="Albert R."/>
            <person name="Binder M."/>
            <person name="Bloem J."/>
            <person name="Labutti K."/>
            <person name="Salamov A."/>
            <person name="Andreopoulos B."/>
            <person name="Baker S.E."/>
            <person name="Barry K."/>
            <person name="Bills G."/>
            <person name="Bluhm B.H."/>
            <person name="Cannon C."/>
            <person name="Castanera R."/>
            <person name="Culley D.E."/>
            <person name="Daum C."/>
            <person name="Ezra D."/>
            <person name="Gonzalez J.B."/>
            <person name="Henrissat B."/>
            <person name="Kuo A."/>
            <person name="Liang C."/>
            <person name="Lipzen A."/>
            <person name="Lutzoni F."/>
            <person name="Magnuson J."/>
            <person name="Mondo S."/>
            <person name="Nolan M."/>
            <person name="Ohm R."/>
            <person name="Pangilinan J."/>
            <person name="Park H.-J."/>
            <person name="Ramirez L."/>
            <person name="Alfaro M."/>
            <person name="Sun H."/>
            <person name="Tritt A."/>
            <person name="Yoshinaga Y."/>
            <person name="Zwiers L.-H."/>
            <person name="Turgeon B.G."/>
            <person name="Goodwin S.B."/>
            <person name="Spatafora J.W."/>
            <person name="Crous P.W."/>
            <person name="Grigoriev I.V."/>
        </authorList>
    </citation>
    <scope>NUCLEOTIDE SEQUENCE</scope>
    <source>
        <strain evidence="3">CBS 394.84</strain>
    </source>
</reference>
<dbReference type="PANTHER" id="PTHR28243">
    <property type="entry name" value="AGL049CP"/>
    <property type="match status" value="1"/>
</dbReference>
<protein>
    <recommendedName>
        <fullName evidence="2">Pyridoxamine 5'-phosphate oxidase Alr4036 family FMN-binding domain-containing protein</fullName>
    </recommendedName>
</protein>
<dbReference type="RefSeq" id="XP_040789351.1">
    <property type="nucleotide sequence ID" value="XM_040935028.1"/>
</dbReference>
<dbReference type="InterPro" id="IPR024624">
    <property type="entry name" value="Pyridox_Oxase_Alr4036_FMN-bd"/>
</dbReference>
<evidence type="ECO:0000259" key="2">
    <source>
        <dbReference type="Pfam" id="PF12766"/>
    </source>
</evidence>
<dbReference type="Proteomes" id="UP000800039">
    <property type="component" value="Unassembled WGS sequence"/>
</dbReference>
<keyword evidence="4" id="KW-1185">Reference proteome</keyword>
<proteinExistence type="predicted"/>
<evidence type="ECO:0000313" key="3">
    <source>
        <dbReference type="EMBL" id="KAF1846788.1"/>
    </source>
</evidence>
<feature type="domain" description="Pyridoxamine 5'-phosphate oxidase Alr4036 family FMN-binding" evidence="2">
    <location>
        <begin position="14"/>
        <end position="142"/>
    </location>
</feature>
<organism evidence="3 4">
    <name type="scientific">Cucurbitaria berberidis CBS 394.84</name>
    <dbReference type="NCBI Taxonomy" id="1168544"/>
    <lineage>
        <taxon>Eukaryota</taxon>
        <taxon>Fungi</taxon>
        <taxon>Dikarya</taxon>
        <taxon>Ascomycota</taxon>
        <taxon>Pezizomycotina</taxon>
        <taxon>Dothideomycetes</taxon>
        <taxon>Pleosporomycetidae</taxon>
        <taxon>Pleosporales</taxon>
        <taxon>Pleosporineae</taxon>
        <taxon>Cucurbitariaceae</taxon>
        <taxon>Cucurbitaria</taxon>
    </lineage>
</organism>
<gene>
    <name evidence="3" type="ORF">K460DRAFT_377926</name>
</gene>
<name>A0A9P4L9V7_9PLEO</name>
<dbReference type="Pfam" id="PF12766">
    <property type="entry name" value="Pyridox_oxase_2"/>
    <property type="match status" value="1"/>
</dbReference>
<dbReference type="GO" id="GO:0010181">
    <property type="term" value="F:FMN binding"/>
    <property type="evidence" value="ECO:0007669"/>
    <property type="project" value="InterPro"/>
</dbReference>
<dbReference type="EMBL" id="ML976616">
    <property type="protein sequence ID" value="KAF1846788.1"/>
    <property type="molecule type" value="Genomic_DNA"/>
</dbReference>
<sequence length="279" mass="31188">MASTAPATSNPSPAPWKSLFNEHISKMKSPEFVLGTLDSAPEGSPTPFVPRVRYCIFRGFWAELPENKHNDAERNPRVYESDCPTFTTDVRMEKVGQIFASAGHAEKNDQTQGSGGGGPVEAVYWITETGTQWRIKGRAYVIADDIEGTESSGVRTVKSEVGKRMKFLAEPEKERNWSWQKELTGFFGNQSPGIKGSFKNPPPGQSTTKPYDKNNLELGSKTDDLHDLVARQNFRLVVIVPDSVEQTDLSDPAKSRRLRYTFDESTQANAGWRTEELWP</sequence>
<dbReference type="Gene3D" id="2.30.110.10">
    <property type="entry name" value="Electron Transport, Fmn-binding Protein, Chain A"/>
    <property type="match status" value="1"/>
</dbReference>
<comment type="caution">
    <text evidence="3">The sequence shown here is derived from an EMBL/GenBank/DDBJ whole genome shotgun (WGS) entry which is preliminary data.</text>
</comment>
<evidence type="ECO:0000256" key="1">
    <source>
        <dbReference type="SAM" id="MobiDB-lite"/>
    </source>
</evidence>
<feature type="region of interest" description="Disordered" evidence="1">
    <location>
        <begin position="190"/>
        <end position="214"/>
    </location>
</feature>